<evidence type="ECO:0000313" key="4">
    <source>
        <dbReference type="EMBL" id="QHC01202.1"/>
    </source>
</evidence>
<evidence type="ECO:0000259" key="3">
    <source>
        <dbReference type="PROSITE" id="PS50977"/>
    </source>
</evidence>
<evidence type="ECO:0000256" key="1">
    <source>
        <dbReference type="ARBA" id="ARBA00023125"/>
    </source>
</evidence>
<dbReference type="InterPro" id="IPR001647">
    <property type="entry name" value="HTH_TetR"/>
</dbReference>
<feature type="DNA-binding region" description="H-T-H motif" evidence="2">
    <location>
        <begin position="32"/>
        <end position="51"/>
    </location>
</feature>
<sequence length="190" mass="20665">MAPDEGRRGTQEADALKAAFACFARNGLRHTSMEDIARELGRSRPVVYRYFTDKNDAFRAVAGRILAAALDVARERAAADGAVADRVYGVVSAKLELAIRVNAESPHHAREILAEDSGVIAEQVVSYIASLQKLIVGVLAEHTGRARAREIAEILIALTRGLEQDLTHPKATRARLRLATDLICRDIPTA</sequence>
<feature type="domain" description="HTH tetR-type" evidence="3">
    <location>
        <begin position="9"/>
        <end position="69"/>
    </location>
</feature>
<gene>
    <name evidence="4" type="ORF">EK0264_13500</name>
</gene>
<dbReference type="PANTHER" id="PTHR30055:SF229">
    <property type="entry name" value="HTH-TYPE TRANSCRIPTIONAL REPRESSOR RV1474C"/>
    <property type="match status" value="1"/>
</dbReference>
<dbReference type="GO" id="GO:0003700">
    <property type="term" value="F:DNA-binding transcription factor activity"/>
    <property type="evidence" value="ECO:0007669"/>
    <property type="project" value="TreeGrafter"/>
</dbReference>
<evidence type="ECO:0000313" key="5">
    <source>
        <dbReference type="Proteomes" id="UP000463857"/>
    </source>
</evidence>
<keyword evidence="1 2" id="KW-0238">DNA-binding</keyword>
<keyword evidence="5" id="KW-1185">Reference proteome</keyword>
<dbReference type="Proteomes" id="UP000463857">
    <property type="component" value="Chromosome"/>
</dbReference>
<dbReference type="EMBL" id="CP047156">
    <property type="protein sequence ID" value="QHC01202.1"/>
    <property type="molecule type" value="Genomic_DNA"/>
</dbReference>
<dbReference type="PANTHER" id="PTHR30055">
    <property type="entry name" value="HTH-TYPE TRANSCRIPTIONAL REGULATOR RUTR"/>
    <property type="match status" value="1"/>
</dbReference>
<dbReference type="AlphaFoldDB" id="A0A7L4YQA2"/>
<dbReference type="PROSITE" id="PS50977">
    <property type="entry name" value="HTH_TETR_2"/>
    <property type="match status" value="1"/>
</dbReference>
<evidence type="ECO:0000256" key="2">
    <source>
        <dbReference type="PROSITE-ProRule" id="PRU00335"/>
    </source>
</evidence>
<accession>A0A7L4YQA2</accession>
<dbReference type="SUPFAM" id="SSF46689">
    <property type="entry name" value="Homeodomain-like"/>
    <property type="match status" value="1"/>
</dbReference>
<dbReference type="RefSeq" id="WP_159546339.1">
    <property type="nucleotide sequence ID" value="NZ_CP047156.1"/>
</dbReference>
<dbReference type="Gene3D" id="1.10.357.10">
    <property type="entry name" value="Tetracycline Repressor, domain 2"/>
    <property type="match status" value="1"/>
</dbReference>
<dbReference type="InParanoid" id="A0A7L4YQA2"/>
<dbReference type="Pfam" id="PF00440">
    <property type="entry name" value="TetR_N"/>
    <property type="match status" value="1"/>
</dbReference>
<dbReference type="OrthoDB" id="3472818at2"/>
<organism evidence="4 5">
    <name type="scientific">Epidermidibacterium keratini</name>
    <dbReference type="NCBI Taxonomy" id="1891644"/>
    <lineage>
        <taxon>Bacteria</taxon>
        <taxon>Bacillati</taxon>
        <taxon>Actinomycetota</taxon>
        <taxon>Actinomycetes</taxon>
        <taxon>Sporichthyales</taxon>
        <taxon>Sporichthyaceae</taxon>
        <taxon>Epidermidibacterium</taxon>
    </lineage>
</organism>
<proteinExistence type="predicted"/>
<protein>
    <submittedName>
        <fullName evidence="4">TetR family transcriptional regulator</fullName>
    </submittedName>
</protein>
<dbReference type="InterPro" id="IPR009057">
    <property type="entry name" value="Homeodomain-like_sf"/>
</dbReference>
<dbReference type="InterPro" id="IPR050109">
    <property type="entry name" value="HTH-type_TetR-like_transc_reg"/>
</dbReference>
<dbReference type="GO" id="GO:0000976">
    <property type="term" value="F:transcription cis-regulatory region binding"/>
    <property type="evidence" value="ECO:0007669"/>
    <property type="project" value="TreeGrafter"/>
</dbReference>
<reference evidence="4 5" key="1">
    <citation type="journal article" date="2018" name="Int. J. Syst. Evol. Microbiol.">
        <title>Epidermidibacterium keratini gen. nov., sp. nov., a member of the family Sporichthyaceae, isolated from keratin epidermis.</title>
        <authorList>
            <person name="Lee D.G."/>
            <person name="Trujillo M.E."/>
            <person name="Kang S."/>
            <person name="Nam J.J."/>
            <person name="Kim Y.J."/>
        </authorList>
    </citation>
    <scope>NUCLEOTIDE SEQUENCE [LARGE SCALE GENOMIC DNA]</scope>
    <source>
        <strain evidence="4 5">EPI-7</strain>
    </source>
</reference>
<name>A0A7L4YQA2_9ACTN</name>
<dbReference type="KEGG" id="eke:EK0264_13500"/>